<dbReference type="OrthoDB" id="9804721at2"/>
<sequence>MAIKDIFTIVDVFDDAMPGPNAALALAAGTGAHVTGLALAMEPLAPGFLAAPIPADYIVGALEESERQAKAAAARFAAAAAAADVRAEARTQTLLAGATQPIVAQAHLSDLVVIGQENVDQPEPMRAGLIEAMLFDAGVPLLVVPNGYRATPKFGRVVIAWDGSSTAARAVHAAMPVLQMASAVEVTIVASAKSWSGEPGADVATYLARHGLEVEIRTVARDAGDVGQTLIAHLREVGADLCVMGAYGHSRLREFIIGGATRTMLDRMEVPTLMVH</sequence>
<dbReference type="Proteomes" id="UP000294547">
    <property type="component" value="Unassembled WGS sequence"/>
</dbReference>
<evidence type="ECO:0000313" key="3">
    <source>
        <dbReference type="EMBL" id="TDP83512.1"/>
    </source>
</evidence>
<evidence type="ECO:0000259" key="2">
    <source>
        <dbReference type="Pfam" id="PF00582"/>
    </source>
</evidence>
<dbReference type="AlphaFoldDB" id="A0A4R6RBQ4"/>
<dbReference type="Gene3D" id="3.40.50.12370">
    <property type="match status" value="1"/>
</dbReference>
<feature type="domain" description="UspA" evidence="2">
    <location>
        <begin position="154"/>
        <end position="276"/>
    </location>
</feature>
<comment type="caution">
    <text evidence="3">The sequence shown here is derived from an EMBL/GenBank/DDBJ whole genome shotgun (WGS) entry which is preliminary data.</text>
</comment>
<dbReference type="PANTHER" id="PTHR46268:SF15">
    <property type="entry name" value="UNIVERSAL STRESS PROTEIN HP_0031"/>
    <property type="match status" value="1"/>
</dbReference>
<proteinExistence type="inferred from homology"/>
<dbReference type="InterPro" id="IPR006016">
    <property type="entry name" value="UspA"/>
</dbReference>
<dbReference type="Pfam" id="PF00582">
    <property type="entry name" value="Usp"/>
    <property type="match status" value="1"/>
</dbReference>
<dbReference type="InterPro" id="IPR006015">
    <property type="entry name" value="Universal_stress_UspA"/>
</dbReference>
<keyword evidence="4" id="KW-1185">Reference proteome</keyword>
<evidence type="ECO:0000256" key="1">
    <source>
        <dbReference type="ARBA" id="ARBA00008791"/>
    </source>
</evidence>
<dbReference type="PANTHER" id="PTHR46268">
    <property type="entry name" value="STRESS RESPONSE PROTEIN NHAX"/>
    <property type="match status" value="1"/>
</dbReference>
<evidence type="ECO:0000313" key="4">
    <source>
        <dbReference type="Proteomes" id="UP000294547"/>
    </source>
</evidence>
<dbReference type="CDD" id="cd00293">
    <property type="entry name" value="USP-like"/>
    <property type="match status" value="1"/>
</dbReference>
<gene>
    <name evidence="3" type="ORF">EDD54_3474</name>
</gene>
<reference evidence="3 4" key="1">
    <citation type="submission" date="2019-03" db="EMBL/GenBank/DDBJ databases">
        <title>Genomic Encyclopedia of Type Strains, Phase IV (KMG-IV): sequencing the most valuable type-strain genomes for metagenomic binning, comparative biology and taxonomic classification.</title>
        <authorList>
            <person name="Goeker M."/>
        </authorList>
    </citation>
    <scope>NUCLEOTIDE SEQUENCE [LARGE SCALE GENOMIC DNA]</scope>
    <source>
        <strain evidence="3 4">DSM 102969</strain>
    </source>
</reference>
<comment type="similarity">
    <text evidence="1">Belongs to the universal stress protein A family.</text>
</comment>
<organism evidence="3 4">
    <name type="scientific">Oharaeibacter diazotrophicus</name>
    <dbReference type="NCBI Taxonomy" id="1920512"/>
    <lineage>
        <taxon>Bacteria</taxon>
        <taxon>Pseudomonadati</taxon>
        <taxon>Pseudomonadota</taxon>
        <taxon>Alphaproteobacteria</taxon>
        <taxon>Hyphomicrobiales</taxon>
        <taxon>Pleomorphomonadaceae</taxon>
        <taxon>Oharaeibacter</taxon>
    </lineage>
</organism>
<dbReference type="PRINTS" id="PR01438">
    <property type="entry name" value="UNVRSLSTRESS"/>
</dbReference>
<name>A0A4R6RBQ4_9HYPH</name>
<dbReference type="RefSeq" id="WP_126538519.1">
    <property type="nucleotide sequence ID" value="NZ_BSPM01000009.1"/>
</dbReference>
<dbReference type="EMBL" id="SNXY01000009">
    <property type="protein sequence ID" value="TDP83512.1"/>
    <property type="molecule type" value="Genomic_DNA"/>
</dbReference>
<dbReference type="SUPFAM" id="SSF52402">
    <property type="entry name" value="Adenine nucleotide alpha hydrolases-like"/>
    <property type="match status" value="2"/>
</dbReference>
<protein>
    <submittedName>
        <fullName evidence="3">Universal stress protein family protein</fullName>
    </submittedName>
</protein>
<accession>A0A4R6RBQ4</accession>